<dbReference type="GO" id="GO:0008168">
    <property type="term" value="F:methyltransferase activity"/>
    <property type="evidence" value="ECO:0007669"/>
    <property type="project" value="UniProtKB-KW"/>
</dbReference>
<dbReference type="Gene3D" id="3.40.50.150">
    <property type="entry name" value="Vaccinia Virus protein VP39"/>
    <property type="match status" value="1"/>
</dbReference>
<dbReference type="CDD" id="cd02440">
    <property type="entry name" value="AdoMet_MTases"/>
    <property type="match status" value="1"/>
</dbReference>
<evidence type="ECO:0000313" key="2">
    <source>
        <dbReference type="EMBL" id="MFD1608718.1"/>
    </source>
</evidence>
<organism evidence="2 3">
    <name type="scientific">Oceanobacillus luteolus</name>
    <dbReference type="NCBI Taxonomy" id="1274358"/>
    <lineage>
        <taxon>Bacteria</taxon>
        <taxon>Bacillati</taxon>
        <taxon>Bacillota</taxon>
        <taxon>Bacilli</taxon>
        <taxon>Bacillales</taxon>
        <taxon>Bacillaceae</taxon>
        <taxon>Oceanobacillus</taxon>
    </lineage>
</organism>
<dbReference type="EMBL" id="JBHUDE010000128">
    <property type="protein sequence ID" value="MFD1608718.1"/>
    <property type="molecule type" value="Genomic_DNA"/>
</dbReference>
<dbReference type="PANTHER" id="PTHR43591">
    <property type="entry name" value="METHYLTRANSFERASE"/>
    <property type="match status" value="1"/>
</dbReference>
<dbReference type="PANTHER" id="PTHR43591:SF24">
    <property type="entry name" value="2-METHOXY-6-POLYPRENYL-1,4-BENZOQUINOL METHYLASE, MITOCHONDRIAL"/>
    <property type="match status" value="1"/>
</dbReference>
<name>A0ABW4HTJ1_9BACI</name>
<protein>
    <submittedName>
        <fullName evidence="2">Class I SAM-dependent methyltransferase</fullName>
        <ecNumber evidence="2">2.1.1.-</ecNumber>
    </submittedName>
</protein>
<evidence type="ECO:0000259" key="1">
    <source>
        <dbReference type="Pfam" id="PF08241"/>
    </source>
</evidence>
<sequence length="189" mass="21153">MSGERFHPSKANKLIDPKRYELLVPNKIIKDFGVGEGDIVADLGAGNGFFTIPLAEKTKTIVYAVDIEPKMLELLKERAKKANIDNIQYVLSDLEEIKLDDHSVDKAVISLVLHELPNLQQALKEVKRILKSGGQLYLLEWEEVESEMGPPLHERISSSDMIEILKKQGFAVEMSYSNDSVYGLTGVVD</sequence>
<accession>A0ABW4HTJ1</accession>
<feature type="domain" description="Methyltransferase type 11" evidence="1">
    <location>
        <begin position="42"/>
        <end position="138"/>
    </location>
</feature>
<dbReference type="Proteomes" id="UP001597221">
    <property type="component" value="Unassembled WGS sequence"/>
</dbReference>
<gene>
    <name evidence="2" type="ORF">ACFSBH_13925</name>
</gene>
<dbReference type="EC" id="2.1.1.-" evidence="2"/>
<comment type="caution">
    <text evidence="2">The sequence shown here is derived from an EMBL/GenBank/DDBJ whole genome shotgun (WGS) entry which is preliminary data.</text>
</comment>
<dbReference type="InterPro" id="IPR013216">
    <property type="entry name" value="Methyltransf_11"/>
</dbReference>
<reference evidence="3" key="1">
    <citation type="journal article" date="2019" name="Int. J. Syst. Evol. Microbiol.">
        <title>The Global Catalogue of Microorganisms (GCM) 10K type strain sequencing project: providing services to taxonomists for standard genome sequencing and annotation.</title>
        <authorList>
            <consortium name="The Broad Institute Genomics Platform"/>
            <consortium name="The Broad Institute Genome Sequencing Center for Infectious Disease"/>
            <person name="Wu L."/>
            <person name="Ma J."/>
        </authorList>
    </citation>
    <scope>NUCLEOTIDE SEQUENCE [LARGE SCALE GENOMIC DNA]</scope>
    <source>
        <strain evidence="3">CGMCC 1.12376</strain>
    </source>
</reference>
<dbReference type="InterPro" id="IPR029063">
    <property type="entry name" value="SAM-dependent_MTases_sf"/>
</dbReference>
<dbReference type="Pfam" id="PF08241">
    <property type="entry name" value="Methyltransf_11"/>
    <property type="match status" value="1"/>
</dbReference>
<keyword evidence="2" id="KW-0489">Methyltransferase</keyword>
<dbReference type="SUPFAM" id="SSF53335">
    <property type="entry name" value="S-adenosyl-L-methionine-dependent methyltransferases"/>
    <property type="match status" value="1"/>
</dbReference>
<keyword evidence="3" id="KW-1185">Reference proteome</keyword>
<dbReference type="RefSeq" id="WP_379598101.1">
    <property type="nucleotide sequence ID" value="NZ_JBHUDE010000128.1"/>
</dbReference>
<evidence type="ECO:0000313" key="3">
    <source>
        <dbReference type="Proteomes" id="UP001597221"/>
    </source>
</evidence>
<proteinExistence type="predicted"/>
<keyword evidence="2" id="KW-0808">Transferase</keyword>
<dbReference type="GO" id="GO:0032259">
    <property type="term" value="P:methylation"/>
    <property type="evidence" value="ECO:0007669"/>
    <property type="project" value="UniProtKB-KW"/>
</dbReference>